<dbReference type="InterPro" id="IPR032710">
    <property type="entry name" value="NTF2-like_dom_sf"/>
</dbReference>
<dbReference type="InterPro" id="IPR048469">
    <property type="entry name" value="YchJ-like_M"/>
</dbReference>
<dbReference type="Proteomes" id="UP000320055">
    <property type="component" value="Unassembled WGS sequence"/>
</dbReference>
<accession>A0A563VZN9</accession>
<evidence type="ECO:0000259" key="1">
    <source>
        <dbReference type="Pfam" id="PF17775"/>
    </source>
</evidence>
<dbReference type="Gene3D" id="3.10.450.50">
    <property type="match status" value="1"/>
</dbReference>
<dbReference type="Pfam" id="PF02810">
    <property type="entry name" value="SEC-C"/>
    <property type="match status" value="1"/>
</dbReference>
<dbReference type="SUPFAM" id="SSF103642">
    <property type="entry name" value="Sec-C motif"/>
    <property type="match status" value="1"/>
</dbReference>
<dbReference type="EMBL" id="CAACVJ010000457">
    <property type="protein sequence ID" value="VEP16932.1"/>
    <property type="molecule type" value="Genomic_DNA"/>
</dbReference>
<gene>
    <name evidence="2" type="ORF">H1P_510035</name>
</gene>
<proteinExistence type="predicted"/>
<reference evidence="2 3" key="1">
    <citation type="submission" date="2019-01" db="EMBL/GenBank/DDBJ databases">
        <authorList>
            <person name="Brito A."/>
        </authorList>
    </citation>
    <scope>NUCLEOTIDE SEQUENCE [LARGE SCALE GENOMIC DNA]</scope>
    <source>
        <strain evidence="2">1</strain>
    </source>
</reference>
<dbReference type="Pfam" id="PF17775">
    <property type="entry name" value="YchJ_M-like"/>
    <property type="match status" value="1"/>
</dbReference>
<keyword evidence="3" id="KW-1185">Reference proteome</keyword>
<sequence length="122" mass="14197">MKSRYTAFCEGNIDYLIATLHPNKRQENDRQELTKTINNTTWLGLTIVDINQGKKNDKIGYVEFMAVFKTTEPQQLHERSRFFKVDGKWFYVDGNILPDLILKSSDNCWCGSGKKYKKCHGN</sequence>
<feature type="domain" description="YchJ-like middle NTF2-like" evidence="1">
    <location>
        <begin position="1"/>
        <end position="94"/>
    </location>
</feature>
<protein>
    <recommendedName>
        <fullName evidence="1">YchJ-like middle NTF2-like domain-containing protein</fullName>
    </recommendedName>
</protein>
<dbReference type="SUPFAM" id="SSF54427">
    <property type="entry name" value="NTF2-like"/>
    <property type="match status" value="1"/>
</dbReference>
<dbReference type="PANTHER" id="PTHR33747:SF1">
    <property type="entry name" value="ADENYLATE CYCLASE-ASSOCIATED CAP C-TERMINAL DOMAIN-CONTAINING PROTEIN"/>
    <property type="match status" value="1"/>
</dbReference>
<dbReference type="InterPro" id="IPR004027">
    <property type="entry name" value="SEC_C_motif"/>
</dbReference>
<evidence type="ECO:0000313" key="2">
    <source>
        <dbReference type="EMBL" id="VEP16932.1"/>
    </source>
</evidence>
<organism evidence="2 3">
    <name type="scientific">Hyella patelloides LEGE 07179</name>
    <dbReference type="NCBI Taxonomy" id="945734"/>
    <lineage>
        <taxon>Bacteria</taxon>
        <taxon>Bacillati</taxon>
        <taxon>Cyanobacteriota</taxon>
        <taxon>Cyanophyceae</taxon>
        <taxon>Pleurocapsales</taxon>
        <taxon>Hyellaceae</taxon>
        <taxon>Hyella</taxon>
    </lineage>
</organism>
<dbReference type="AlphaFoldDB" id="A0A563VZN9"/>
<dbReference type="PANTHER" id="PTHR33747">
    <property type="entry name" value="UPF0225 PROTEIN SCO1677"/>
    <property type="match status" value="1"/>
</dbReference>
<evidence type="ECO:0000313" key="3">
    <source>
        <dbReference type="Proteomes" id="UP000320055"/>
    </source>
</evidence>
<name>A0A563VZN9_9CYAN</name>